<keyword evidence="2" id="KW-1185">Reference proteome</keyword>
<organism evidence="1 2">
    <name type="scientific">Rarispira pelagica</name>
    <dbReference type="NCBI Taxonomy" id="3141764"/>
    <lineage>
        <taxon>Bacteria</taxon>
        <taxon>Pseudomonadati</taxon>
        <taxon>Spirochaetota</taxon>
        <taxon>Spirochaetia</taxon>
        <taxon>Winmispirales</taxon>
        <taxon>Winmispiraceae</taxon>
        <taxon>Rarispira</taxon>
    </lineage>
</organism>
<gene>
    <name evidence="1" type="ORF">WKV44_01505</name>
</gene>
<dbReference type="RefSeq" id="WP_420068659.1">
    <property type="nucleotide sequence ID" value="NZ_JBCHKQ010000001.1"/>
</dbReference>
<protein>
    <submittedName>
        <fullName evidence="1">Uncharacterized protein</fullName>
    </submittedName>
</protein>
<evidence type="ECO:0000313" key="2">
    <source>
        <dbReference type="Proteomes" id="UP001466331"/>
    </source>
</evidence>
<accession>A0ABU9U969</accession>
<reference evidence="1 2" key="1">
    <citation type="submission" date="2024-03" db="EMBL/GenBank/DDBJ databases">
        <title>Ignisphaera cupida sp. nov., a hyperthermophilic hydrolytic archaeon from a hot spring of Kamchatka, and proposal of Ignisphaeraceae fam. nov.</title>
        <authorList>
            <person name="Podosokorskaya O.A."/>
            <person name="Elcheninov A.G."/>
            <person name="Maltseva A.I."/>
            <person name="Zayulina K.S."/>
            <person name="Novikov A."/>
            <person name="Merkel A.Y."/>
        </authorList>
    </citation>
    <scope>NUCLEOTIDE SEQUENCE [LARGE SCALE GENOMIC DNA]</scope>
    <source>
        <strain evidence="1 2">38H-sp</strain>
    </source>
</reference>
<proteinExistence type="predicted"/>
<name>A0ABU9U969_9SPIR</name>
<dbReference type="EMBL" id="JBCHKQ010000001">
    <property type="protein sequence ID" value="MEM5947209.1"/>
    <property type="molecule type" value="Genomic_DNA"/>
</dbReference>
<comment type="caution">
    <text evidence="1">The sequence shown here is derived from an EMBL/GenBank/DDBJ whole genome shotgun (WGS) entry which is preliminary data.</text>
</comment>
<evidence type="ECO:0000313" key="1">
    <source>
        <dbReference type="EMBL" id="MEM5947209.1"/>
    </source>
</evidence>
<dbReference type="Proteomes" id="UP001466331">
    <property type="component" value="Unassembled WGS sequence"/>
</dbReference>
<sequence length="200" mass="23531">MKKSLLFIGNNATFMDSMAIRLLSVFDIQLCLAEEHKREDDDIGVRFWEPSSYLSAKTVVGSYMRKQHPEQVVLLFSPHKEDFTDFSVKSIEEACDSWIKGWLFILKELEPFLYKDAIMLTFVLDTRKREDSIINFFLEKSFFYLADRYLEKQNDGFSVRAVIYSSDLESELCDFISDLQVPRKSKKWQYIPKKRGFLGI</sequence>